<organism evidence="1 2">
    <name type="scientific">Paenimyroides ceti</name>
    <dbReference type="NCBI Taxonomy" id="395087"/>
    <lineage>
        <taxon>Bacteria</taxon>
        <taxon>Pseudomonadati</taxon>
        <taxon>Bacteroidota</taxon>
        <taxon>Flavobacteriia</taxon>
        <taxon>Flavobacteriales</taxon>
        <taxon>Flavobacteriaceae</taxon>
        <taxon>Paenimyroides</taxon>
    </lineage>
</organism>
<evidence type="ECO:0008006" key="3">
    <source>
        <dbReference type="Google" id="ProtNLM"/>
    </source>
</evidence>
<dbReference type="Proteomes" id="UP001242368">
    <property type="component" value="Unassembled WGS sequence"/>
</dbReference>
<name>A0ABT8CQI0_9FLAO</name>
<protein>
    <recommendedName>
        <fullName evidence="3">DUF3299 domain-containing protein</fullName>
    </recommendedName>
</protein>
<evidence type="ECO:0000313" key="2">
    <source>
        <dbReference type="Proteomes" id="UP001242368"/>
    </source>
</evidence>
<gene>
    <name evidence="1" type="ORF">QW060_02205</name>
</gene>
<comment type="caution">
    <text evidence="1">The sequence shown here is derived from an EMBL/GenBank/DDBJ whole genome shotgun (WGS) entry which is preliminary data.</text>
</comment>
<evidence type="ECO:0000313" key="1">
    <source>
        <dbReference type="EMBL" id="MDN3705938.1"/>
    </source>
</evidence>
<dbReference type="RefSeq" id="WP_290362083.1">
    <property type="nucleotide sequence ID" value="NZ_JAUFQU010000001.1"/>
</dbReference>
<accession>A0ABT8CQI0</accession>
<dbReference type="EMBL" id="JAUFQU010000001">
    <property type="protein sequence ID" value="MDN3705938.1"/>
    <property type="molecule type" value="Genomic_DNA"/>
</dbReference>
<keyword evidence="2" id="KW-1185">Reference proteome</keyword>
<reference evidence="2" key="1">
    <citation type="journal article" date="2019" name="Int. J. Syst. Evol. Microbiol.">
        <title>The Global Catalogue of Microorganisms (GCM) 10K type strain sequencing project: providing services to taxonomists for standard genome sequencing and annotation.</title>
        <authorList>
            <consortium name="The Broad Institute Genomics Platform"/>
            <consortium name="The Broad Institute Genome Sequencing Center for Infectious Disease"/>
            <person name="Wu L."/>
            <person name="Ma J."/>
        </authorList>
    </citation>
    <scope>NUCLEOTIDE SEQUENCE [LARGE SCALE GENOMIC DNA]</scope>
    <source>
        <strain evidence="2">CECT 7184</strain>
    </source>
</reference>
<proteinExistence type="predicted"/>
<sequence>MLNKIVIAGAGALGLLLMNFTASPKQNVSSESKEILYQSRDTVTWSMLGKIDFVKKKSPVYGEVMYPVINSTLKAKQKKRIVAKGFIVPIDNKTYALSKNVFAQCFFCGNAGPETIMGIKFRGATPRLKTDQYVTIEGTFRYNDADIEDWIYHIEDAVIVKGK</sequence>